<dbReference type="AlphaFoldDB" id="A0A218WYZ4"/>
<proteinExistence type="predicted"/>
<dbReference type="EMBL" id="MTKT01002534">
    <property type="protein sequence ID" value="OWM77451.1"/>
    <property type="molecule type" value="Genomic_DNA"/>
</dbReference>
<gene>
    <name evidence="2" type="ORF">CDL15_Pgr016848</name>
</gene>
<comment type="caution">
    <text evidence="2">The sequence shown here is derived from an EMBL/GenBank/DDBJ whole genome shotgun (WGS) entry which is preliminary data.</text>
</comment>
<evidence type="ECO:0000256" key="1">
    <source>
        <dbReference type="SAM" id="MobiDB-lite"/>
    </source>
</evidence>
<name>A0A218WYZ4_PUNGR</name>
<protein>
    <submittedName>
        <fullName evidence="2">Uncharacterized protein</fullName>
    </submittedName>
</protein>
<sequence>MTTTERSEGGTVEVAGVFSAHSMRGLGHLPKGVREELQKGQEPSRPPTTYKVGAPTKEIMGGAMEREKVDLGHPQFDRKE</sequence>
<evidence type="ECO:0000313" key="3">
    <source>
        <dbReference type="Proteomes" id="UP000197138"/>
    </source>
</evidence>
<accession>A0A218WYZ4</accession>
<reference evidence="3" key="1">
    <citation type="journal article" date="2017" name="Plant J.">
        <title>The pomegranate (Punica granatum L.) genome and the genomics of punicalagin biosynthesis.</title>
        <authorList>
            <person name="Qin G."/>
            <person name="Xu C."/>
            <person name="Ming R."/>
            <person name="Tang H."/>
            <person name="Guyot R."/>
            <person name="Kramer E.M."/>
            <person name="Hu Y."/>
            <person name="Yi X."/>
            <person name="Qi Y."/>
            <person name="Xu X."/>
            <person name="Gao Z."/>
            <person name="Pan H."/>
            <person name="Jian J."/>
            <person name="Tian Y."/>
            <person name="Yue Z."/>
            <person name="Xu Y."/>
        </authorList>
    </citation>
    <scope>NUCLEOTIDE SEQUENCE [LARGE SCALE GENOMIC DNA]</scope>
    <source>
        <strain evidence="3">cv. Dabenzi</strain>
    </source>
</reference>
<organism evidence="2 3">
    <name type="scientific">Punica granatum</name>
    <name type="common">Pomegranate</name>
    <dbReference type="NCBI Taxonomy" id="22663"/>
    <lineage>
        <taxon>Eukaryota</taxon>
        <taxon>Viridiplantae</taxon>
        <taxon>Streptophyta</taxon>
        <taxon>Embryophyta</taxon>
        <taxon>Tracheophyta</taxon>
        <taxon>Spermatophyta</taxon>
        <taxon>Magnoliopsida</taxon>
        <taxon>eudicotyledons</taxon>
        <taxon>Gunneridae</taxon>
        <taxon>Pentapetalae</taxon>
        <taxon>rosids</taxon>
        <taxon>malvids</taxon>
        <taxon>Myrtales</taxon>
        <taxon>Lythraceae</taxon>
        <taxon>Punica</taxon>
    </lineage>
</organism>
<evidence type="ECO:0000313" key="2">
    <source>
        <dbReference type="EMBL" id="OWM77451.1"/>
    </source>
</evidence>
<feature type="region of interest" description="Disordered" evidence="1">
    <location>
        <begin position="35"/>
        <end position="54"/>
    </location>
</feature>
<dbReference type="Proteomes" id="UP000197138">
    <property type="component" value="Unassembled WGS sequence"/>
</dbReference>